<accession>A0A146EZG0</accession>
<dbReference type="VEuPathDB" id="FungiDB:ASPFODRAFT_152285"/>
<evidence type="ECO:0008006" key="3">
    <source>
        <dbReference type="Google" id="ProtNLM"/>
    </source>
</evidence>
<dbReference type="Proteomes" id="UP000075230">
    <property type="component" value="Unassembled WGS sequence"/>
</dbReference>
<sequence length="254" mass="28403">MRIPKNNNAPQLPTVESWNGTTVKAKDPYALMRDCNANTRLTAQHYLWKELLGFLVHPDIDTRAADLKVADIATGNGIWLQDFARGKPPSVDLHGFDISLDQVGPKPWLPANIHMHVWNIFEEVPAEFIGYFDVVHVRLITVVVKNNDLRPILANLKKLLKPGGYLQWDEVDTIGCSIKTVPGTSASNLDALFSQLKGHDTYVSTWKEFAENALKTPEASKSLEHNAMMETLNGASIMVPKLVWVTKKVDTVEH</sequence>
<dbReference type="AlphaFoldDB" id="A0A146EZG0"/>
<dbReference type="EMBL" id="BCWF01000006">
    <property type="protein sequence ID" value="GAT19426.1"/>
    <property type="molecule type" value="Genomic_DNA"/>
</dbReference>
<name>A0A146EZG0_ASPKA</name>
<proteinExistence type="predicted"/>
<organism evidence="1 2">
    <name type="scientific">Aspergillus kawachii</name>
    <name type="common">White koji mold</name>
    <name type="synonym">Aspergillus awamori var. kawachi</name>
    <dbReference type="NCBI Taxonomy" id="1069201"/>
    <lineage>
        <taxon>Eukaryota</taxon>
        <taxon>Fungi</taxon>
        <taxon>Dikarya</taxon>
        <taxon>Ascomycota</taxon>
        <taxon>Pezizomycotina</taxon>
        <taxon>Eurotiomycetes</taxon>
        <taxon>Eurotiomycetidae</taxon>
        <taxon>Eurotiales</taxon>
        <taxon>Aspergillaceae</taxon>
        <taxon>Aspergillus</taxon>
        <taxon>Aspergillus subgen. Circumdati</taxon>
    </lineage>
</organism>
<evidence type="ECO:0000313" key="2">
    <source>
        <dbReference type="Proteomes" id="UP000075230"/>
    </source>
</evidence>
<reference evidence="2" key="2">
    <citation type="submission" date="2016-02" db="EMBL/GenBank/DDBJ databases">
        <title>Genome sequencing of Aspergillus luchuensis NBRC 4314.</title>
        <authorList>
            <person name="Yamada O."/>
        </authorList>
    </citation>
    <scope>NUCLEOTIDE SEQUENCE [LARGE SCALE GENOMIC DNA]</scope>
    <source>
        <strain evidence="2">RIB 2604</strain>
    </source>
</reference>
<dbReference type="SUPFAM" id="SSF53335">
    <property type="entry name" value="S-adenosyl-L-methionine-dependent methyltransferases"/>
    <property type="match status" value="1"/>
</dbReference>
<dbReference type="Gene3D" id="3.40.50.150">
    <property type="entry name" value="Vaccinia Virus protein VP39"/>
    <property type="match status" value="1"/>
</dbReference>
<dbReference type="CDD" id="cd02440">
    <property type="entry name" value="AdoMet_MTases"/>
    <property type="match status" value="1"/>
</dbReference>
<dbReference type="Pfam" id="PF13489">
    <property type="entry name" value="Methyltransf_23"/>
    <property type="match status" value="1"/>
</dbReference>
<protein>
    <recommendedName>
        <fullName evidence="3">UMTA methyltransferase family protein</fullName>
    </recommendedName>
</protein>
<gene>
    <name evidence="1" type="ORF">RIB2604_00600030</name>
</gene>
<evidence type="ECO:0000313" key="1">
    <source>
        <dbReference type="EMBL" id="GAT19426.1"/>
    </source>
</evidence>
<dbReference type="InterPro" id="IPR029063">
    <property type="entry name" value="SAM-dependent_MTases_sf"/>
</dbReference>
<comment type="caution">
    <text evidence="1">The sequence shown here is derived from an EMBL/GenBank/DDBJ whole genome shotgun (WGS) entry which is preliminary data.</text>
</comment>
<reference evidence="1 2" key="1">
    <citation type="journal article" date="2016" name="DNA Res.">
        <title>Genome sequence of Aspergillus luchuensis NBRC 4314.</title>
        <authorList>
            <person name="Yamada O."/>
            <person name="Machida M."/>
            <person name="Hosoyama A."/>
            <person name="Goto M."/>
            <person name="Takahashi T."/>
            <person name="Futagami T."/>
            <person name="Yamagata Y."/>
            <person name="Takeuchi M."/>
            <person name="Kobayashi T."/>
            <person name="Koike H."/>
            <person name="Abe K."/>
            <person name="Asai K."/>
            <person name="Arita M."/>
            <person name="Fujita N."/>
            <person name="Fukuda K."/>
            <person name="Higa K."/>
            <person name="Horikawa H."/>
            <person name="Ishikawa T."/>
            <person name="Jinno K."/>
            <person name="Kato Y."/>
            <person name="Kirimura K."/>
            <person name="Mizutani O."/>
            <person name="Nakasone K."/>
            <person name="Sano M."/>
            <person name="Shiraishi Y."/>
            <person name="Tsukahara M."/>
            <person name="Gomi K."/>
        </authorList>
    </citation>
    <scope>NUCLEOTIDE SEQUENCE [LARGE SCALE GENOMIC DNA]</scope>
    <source>
        <strain evidence="1 2">RIB 2604</strain>
    </source>
</reference>